<dbReference type="EMBL" id="OZ034821">
    <property type="protein sequence ID" value="CAL1405754.1"/>
    <property type="molecule type" value="Genomic_DNA"/>
</dbReference>
<dbReference type="InterPro" id="IPR051320">
    <property type="entry name" value="Viral_Replic_Matur_Polypro"/>
</dbReference>
<keyword evidence="3" id="KW-1185">Reference proteome</keyword>
<dbReference type="FunFam" id="3.30.70.270:FF:000020">
    <property type="entry name" value="Transposon Tf2-6 polyprotein-like Protein"/>
    <property type="match status" value="1"/>
</dbReference>
<dbReference type="InterPro" id="IPR000477">
    <property type="entry name" value="RT_dom"/>
</dbReference>
<dbReference type="InterPro" id="IPR043128">
    <property type="entry name" value="Rev_trsase/Diguanyl_cyclase"/>
</dbReference>
<proteinExistence type="predicted"/>
<accession>A0AAV2G543</accession>
<name>A0AAV2G543_9ROSI</name>
<dbReference type="Gene3D" id="3.30.70.270">
    <property type="match status" value="2"/>
</dbReference>
<dbReference type="InterPro" id="IPR043502">
    <property type="entry name" value="DNA/RNA_pol_sf"/>
</dbReference>
<evidence type="ECO:0000259" key="1">
    <source>
        <dbReference type="Pfam" id="PF00078"/>
    </source>
</evidence>
<protein>
    <recommendedName>
        <fullName evidence="1">Reverse transcriptase domain-containing protein</fullName>
    </recommendedName>
</protein>
<dbReference type="PANTHER" id="PTHR33064">
    <property type="entry name" value="POL PROTEIN"/>
    <property type="match status" value="1"/>
</dbReference>
<gene>
    <name evidence="2" type="ORF">LTRI10_LOCUS45526</name>
</gene>
<feature type="domain" description="Reverse transcriptase" evidence="1">
    <location>
        <begin position="2"/>
        <end position="68"/>
    </location>
</feature>
<dbReference type="SUPFAM" id="SSF56672">
    <property type="entry name" value="DNA/RNA polymerases"/>
    <property type="match status" value="1"/>
</dbReference>
<reference evidence="2 3" key="1">
    <citation type="submission" date="2024-04" db="EMBL/GenBank/DDBJ databases">
        <authorList>
            <person name="Fracassetti M."/>
        </authorList>
    </citation>
    <scope>NUCLEOTIDE SEQUENCE [LARGE SCALE GENOMIC DNA]</scope>
</reference>
<dbReference type="Pfam" id="PF00078">
    <property type="entry name" value="RVT_1"/>
    <property type="match status" value="1"/>
</dbReference>
<evidence type="ECO:0000313" key="3">
    <source>
        <dbReference type="Proteomes" id="UP001497516"/>
    </source>
</evidence>
<dbReference type="Proteomes" id="UP001497516">
    <property type="component" value="Chromosome 8"/>
</dbReference>
<sequence length="165" mass="19478">MVLMNKVFQEYLDKFMIVFVDDILVYSRSEEEHREHLRIIQILRDKRLYAKFSKCDFWMDQVIILGHVVFRRGIEVDPKKVEAVVKWEPLKSVPELQSFLGMEGDYIRFIEGFSIIASPLKKLLRKDHPYVWKTECQASFEELKTKLKIAPIIALPARTCGFVVQ</sequence>
<organism evidence="2 3">
    <name type="scientific">Linum trigynum</name>
    <dbReference type="NCBI Taxonomy" id="586398"/>
    <lineage>
        <taxon>Eukaryota</taxon>
        <taxon>Viridiplantae</taxon>
        <taxon>Streptophyta</taxon>
        <taxon>Embryophyta</taxon>
        <taxon>Tracheophyta</taxon>
        <taxon>Spermatophyta</taxon>
        <taxon>Magnoliopsida</taxon>
        <taxon>eudicotyledons</taxon>
        <taxon>Gunneridae</taxon>
        <taxon>Pentapetalae</taxon>
        <taxon>rosids</taxon>
        <taxon>fabids</taxon>
        <taxon>Malpighiales</taxon>
        <taxon>Linaceae</taxon>
        <taxon>Linum</taxon>
    </lineage>
</organism>
<dbReference type="PANTHER" id="PTHR33064:SF39">
    <property type="match status" value="1"/>
</dbReference>
<evidence type="ECO:0000313" key="2">
    <source>
        <dbReference type="EMBL" id="CAL1405754.1"/>
    </source>
</evidence>
<dbReference type="AlphaFoldDB" id="A0AAV2G543"/>